<dbReference type="Gene3D" id="1.10.287.1060">
    <property type="entry name" value="ESAT-6-like"/>
    <property type="match status" value="1"/>
</dbReference>
<evidence type="ECO:0000313" key="2">
    <source>
        <dbReference type="Proteomes" id="UP000236754"/>
    </source>
</evidence>
<accession>A0A1H5Z7Y3</accession>
<dbReference type="InterPro" id="IPR010310">
    <property type="entry name" value="T7SS_ESAT-6-like"/>
</dbReference>
<dbReference type="EMBL" id="FNVU01000004">
    <property type="protein sequence ID" value="SEG32412.1"/>
    <property type="molecule type" value="Genomic_DNA"/>
</dbReference>
<dbReference type="AlphaFoldDB" id="A0A1H5Z7Y3"/>
<dbReference type="Proteomes" id="UP000236754">
    <property type="component" value="Unassembled WGS sequence"/>
</dbReference>
<protein>
    <submittedName>
        <fullName evidence="1">WXG100 family type VII secretion target</fullName>
    </submittedName>
</protein>
<dbReference type="InterPro" id="IPR036689">
    <property type="entry name" value="ESAT-6-like_sf"/>
</dbReference>
<sequence>MSGMQGADISQLTTLSGKFGTEAGNLSTLINHLHTATNSSSDYWKGPRADKFRDEWAQLKPTFEKFVTTLHEAQNSAKQNATNIQNATS</sequence>
<keyword evidence="2" id="KW-1185">Reference proteome</keyword>
<reference evidence="1 2" key="1">
    <citation type="submission" date="2016-10" db="EMBL/GenBank/DDBJ databases">
        <authorList>
            <person name="de Groot N.N."/>
        </authorList>
    </citation>
    <scope>NUCLEOTIDE SEQUENCE [LARGE SCALE GENOMIC DNA]</scope>
    <source>
        <strain evidence="1 2">CGMCC 4.2023</strain>
    </source>
</reference>
<name>A0A1H5Z7Y3_9ACTN</name>
<evidence type="ECO:0000313" key="1">
    <source>
        <dbReference type="EMBL" id="SEG32412.1"/>
    </source>
</evidence>
<gene>
    <name evidence="1" type="ORF">SAMN05216223_104359</name>
</gene>
<dbReference type="NCBIfam" id="TIGR03930">
    <property type="entry name" value="WXG100_ESAT6"/>
    <property type="match status" value="1"/>
</dbReference>
<proteinExistence type="predicted"/>
<organism evidence="1 2">
    <name type="scientific">Actinacidiphila yanglinensis</name>
    <dbReference type="NCBI Taxonomy" id="310779"/>
    <lineage>
        <taxon>Bacteria</taxon>
        <taxon>Bacillati</taxon>
        <taxon>Actinomycetota</taxon>
        <taxon>Actinomycetes</taxon>
        <taxon>Kitasatosporales</taxon>
        <taxon>Streptomycetaceae</taxon>
        <taxon>Actinacidiphila</taxon>
    </lineage>
</organism>
<dbReference type="Pfam" id="PF06013">
    <property type="entry name" value="WXG100"/>
    <property type="match status" value="1"/>
</dbReference>
<dbReference type="SUPFAM" id="SSF140453">
    <property type="entry name" value="EsxAB dimer-like"/>
    <property type="match status" value="1"/>
</dbReference>